<sequence length="115" mass="13548">MWPLHCTPENARERGLREIRSSSSSPSPSTSRFPLLPSKTFFLFLLFSFFNEAFVIFILNFSFHEVREAHFSLSQFLACFIFLLILILVFLLFLFIPFREISFIIVSIFILLLLF</sequence>
<feature type="transmembrane region" description="Helical" evidence="1">
    <location>
        <begin position="73"/>
        <end position="92"/>
    </location>
</feature>
<dbReference type="AlphaFoldDB" id="A0A091DMR3"/>
<keyword evidence="1" id="KW-0472">Membrane</keyword>
<dbReference type="Proteomes" id="UP000028990">
    <property type="component" value="Unassembled WGS sequence"/>
</dbReference>
<evidence type="ECO:0000256" key="1">
    <source>
        <dbReference type="SAM" id="Phobius"/>
    </source>
</evidence>
<accession>A0A091DMR3</accession>
<name>A0A091DMR3_FUKDA</name>
<keyword evidence="3" id="KW-1185">Reference proteome</keyword>
<keyword evidence="1" id="KW-0812">Transmembrane</keyword>
<organism evidence="2 3">
    <name type="scientific">Fukomys damarensis</name>
    <name type="common">Damaraland mole rat</name>
    <name type="synonym">Cryptomys damarensis</name>
    <dbReference type="NCBI Taxonomy" id="885580"/>
    <lineage>
        <taxon>Eukaryota</taxon>
        <taxon>Metazoa</taxon>
        <taxon>Chordata</taxon>
        <taxon>Craniata</taxon>
        <taxon>Vertebrata</taxon>
        <taxon>Euteleostomi</taxon>
        <taxon>Mammalia</taxon>
        <taxon>Eutheria</taxon>
        <taxon>Euarchontoglires</taxon>
        <taxon>Glires</taxon>
        <taxon>Rodentia</taxon>
        <taxon>Hystricomorpha</taxon>
        <taxon>Bathyergidae</taxon>
        <taxon>Fukomys</taxon>
    </lineage>
</organism>
<gene>
    <name evidence="2" type="ORF">H920_06232</name>
</gene>
<evidence type="ECO:0000313" key="2">
    <source>
        <dbReference type="EMBL" id="KFO32387.1"/>
    </source>
</evidence>
<proteinExistence type="predicted"/>
<protein>
    <submittedName>
        <fullName evidence="2">Uncharacterized protein</fullName>
    </submittedName>
</protein>
<keyword evidence="1" id="KW-1133">Transmembrane helix</keyword>
<reference evidence="2 3" key="1">
    <citation type="submission" date="2013-11" db="EMBL/GenBank/DDBJ databases">
        <title>The Damaraland mole rat (Fukomys damarensis) genome and evolution of African mole rats.</title>
        <authorList>
            <person name="Gladyshev V.N."/>
            <person name="Fang X."/>
        </authorList>
    </citation>
    <scope>NUCLEOTIDE SEQUENCE [LARGE SCALE GENOMIC DNA]</scope>
    <source>
        <tissue evidence="2">Liver</tissue>
    </source>
</reference>
<feature type="transmembrane region" description="Helical" evidence="1">
    <location>
        <begin position="41"/>
        <end position="61"/>
    </location>
</feature>
<evidence type="ECO:0000313" key="3">
    <source>
        <dbReference type="Proteomes" id="UP000028990"/>
    </source>
</evidence>
<dbReference type="EMBL" id="KN122176">
    <property type="protein sequence ID" value="KFO32387.1"/>
    <property type="molecule type" value="Genomic_DNA"/>
</dbReference>